<proteinExistence type="predicted"/>
<organism evidence="1 2">
    <name type="scientific">Steinernema glaseri</name>
    <dbReference type="NCBI Taxonomy" id="37863"/>
    <lineage>
        <taxon>Eukaryota</taxon>
        <taxon>Metazoa</taxon>
        <taxon>Ecdysozoa</taxon>
        <taxon>Nematoda</taxon>
        <taxon>Chromadorea</taxon>
        <taxon>Rhabditida</taxon>
        <taxon>Tylenchina</taxon>
        <taxon>Panagrolaimomorpha</taxon>
        <taxon>Strongyloidoidea</taxon>
        <taxon>Steinernematidae</taxon>
        <taxon>Steinernema</taxon>
    </lineage>
</organism>
<dbReference type="WBParaSite" id="L893_g18614.t1">
    <property type="protein sequence ID" value="L893_g18614.t1"/>
    <property type="gene ID" value="L893_g18614"/>
</dbReference>
<dbReference type="AlphaFoldDB" id="A0A1I7YPX4"/>
<keyword evidence="1" id="KW-1185">Reference proteome</keyword>
<sequence length="164" mass="18760">MRYFPQKASYSLLHQMLCYMNLSHEQEFIDVFDGHGGLSRHTAQVVVLTGYQVSVNATTVVGLSFYSTLTRTSLTFWSRVKLIYSSSQVEILESKGQIRKRTKRIPEKKDKTRKVYCWALTANNSGAHIGTQRVVRLLSQSVQMFLQDPSMIISRTLYSTILKS</sequence>
<evidence type="ECO:0000313" key="1">
    <source>
        <dbReference type="Proteomes" id="UP000095287"/>
    </source>
</evidence>
<protein>
    <submittedName>
        <fullName evidence="2">PPM-type phosphatase domain-containing protein</fullName>
    </submittedName>
</protein>
<dbReference type="Proteomes" id="UP000095287">
    <property type="component" value="Unplaced"/>
</dbReference>
<name>A0A1I7YPX4_9BILA</name>
<accession>A0A1I7YPX4</accession>
<reference evidence="2" key="1">
    <citation type="submission" date="2016-11" db="UniProtKB">
        <authorList>
            <consortium name="WormBaseParasite"/>
        </authorList>
    </citation>
    <scope>IDENTIFICATION</scope>
</reference>
<evidence type="ECO:0000313" key="2">
    <source>
        <dbReference type="WBParaSite" id="L893_g18614.t1"/>
    </source>
</evidence>